<dbReference type="Gene3D" id="3.30.1150.10">
    <property type="match status" value="2"/>
</dbReference>
<dbReference type="SUPFAM" id="SSF74653">
    <property type="entry name" value="TolA/TonB C-terminal domain"/>
    <property type="match status" value="1"/>
</dbReference>
<protein>
    <submittedName>
        <fullName evidence="3">TonB family protein</fullName>
    </submittedName>
</protein>
<proteinExistence type="predicted"/>
<gene>
    <name evidence="3" type="ORF">XTPLMG730_0372</name>
</gene>
<name>A0A0K2ZD24_9XANT</name>
<dbReference type="GO" id="GO:0055085">
    <property type="term" value="P:transmembrane transport"/>
    <property type="evidence" value="ECO:0007669"/>
    <property type="project" value="InterPro"/>
</dbReference>
<dbReference type="EMBL" id="CXOJ01000005">
    <property type="protein sequence ID" value="CTP83238.1"/>
    <property type="molecule type" value="Genomic_DNA"/>
</dbReference>
<dbReference type="RefSeq" id="WP_053836972.1">
    <property type="nucleotide sequence ID" value="NZ_CP076251.1"/>
</dbReference>
<evidence type="ECO:0000313" key="3">
    <source>
        <dbReference type="EMBL" id="CTP83238.1"/>
    </source>
</evidence>
<accession>A0A0K2ZD24</accession>
<dbReference type="Pfam" id="PF03544">
    <property type="entry name" value="TonB_C"/>
    <property type="match status" value="1"/>
</dbReference>
<dbReference type="AlphaFoldDB" id="A0A0K2ZD24"/>
<dbReference type="Proteomes" id="UP000045978">
    <property type="component" value="Unassembled WGS sequence"/>
</dbReference>
<evidence type="ECO:0000256" key="1">
    <source>
        <dbReference type="SAM" id="SignalP"/>
    </source>
</evidence>
<feature type="signal peptide" evidence="1">
    <location>
        <begin position="1"/>
        <end position="26"/>
    </location>
</feature>
<evidence type="ECO:0000313" key="4">
    <source>
        <dbReference type="Proteomes" id="UP000045978"/>
    </source>
</evidence>
<reference evidence="3 4" key="1">
    <citation type="submission" date="2015-07" db="EMBL/GenBank/DDBJ databases">
        <authorList>
            <person name="Noorani M."/>
        </authorList>
    </citation>
    <scope>NUCLEOTIDE SEQUENCE [LARGE SCALE GENOMIC DNA]</scope>
    <source>
        <strain evidence="3">LMG730</strain>
    </source>
</reference>
<dbReference type="InterPro" id="IPR037682">
    <property type="entry name" value="TonB_C"/>
</dbReference>
<sequence length="298" mass="32322">MHRKSGLSTWRWGGLLLALLATTAFATGTGTGPGAVRKQVESSLLVTGKIDIEPDGAVSALAIDHADKLPEGVLGFVRESVQRWTFEPALRDGKPVPARTPVTLRLVAKRQQDDRYQVEIRHASFAAYDPKDPRAVTSIRTPPPAYPEAAYRVGASGSAYLVLKVARDSSVADAAVEQVNLRIVASESEMQKLREIFARSALAAARKWRFRPPSEGKDVSAPYWAVRVPVNYSLRDQPNQGMDGSYGHWISYVPGPRARAPWDTGEDASGFSPDTLSAGGVYMVDNNGPRLLTPLQGS</sequence>
<feature type="domain" description="TonB C-terminal" evidence="2">
    <location>
        <begin position="142"/>
        <end position="234"/>
    </location>
</feature>
<organism evidence="3 4">
    <name type="scientific">Xanthomonas graminis pv. phlei</name>
    <dbReference type="NCBI Taxonomy" id="487906"/>
    <lineage>
        <taxon>Bacteria</taxon>
        <taxon>Pseudomonadati</taxon>
        <taxon>Pseudomonadota</taxon>
        <taxon>Gammaproteobacteria</taxon>
        <taxon>Lysobacterales</taxon>
        <taxon>Lysobacteraceae</taxon>
        <taxon>Xanthomonas</taxon>
        <taxon>Xanthomonas translucens group</taxon>
        <taxon>Xanthomonas graminis</taxon>
    </lineage>
</organism>
<evidence type="ECO:0000259" key="2">
    <source>
        <dbReference type="Pfam" id="PF03544"/>
    </source>
</evidence>
<keyword evidence="1" id="KW-0732">Signal</keyword>
<feature type="chain" id="PRO_5005492040" evidence="1">
    <location>
        <begin position="27"/>
        <end position="298"/>
    </location>
</feature>